<dbReference type="KEGG" id="sinu:IMZ28_07350"/>
<dbReference type="Gene3D" id="1.10.3480.10">
    <property type="entry name" value="TorD-like"/>
    <property type="match status" value="1"/>
</dbReference>
<dbReference type="AlphaFoldDB" id="A0A7M1S211"/>
<dbReference type="InterPro" id="IPR020945">
    <property type="entry name" value="DMSO/NO3_reduct_chaperone"/>
</dbReference>
<sequence>MNKRELNPARALYYGLFSKLFVFTTNENRYEGLDEILKILIENPMDNNSGEALKEILDFYNTGGEEAFIKEYDVIFNDPVGDVVRTTASIYCDGVESGKKTLEVRNFLAKTKIRRNEATFKEPEDSVGFLMTFMYELIELIIMGEESYSTVQHCLYVEVINEFIDEFIEDLYATEHSNIYKSVAVVLNAFIAFERLYFDVKKPQPRVKEEAISCESVSDEEAERRMRNRIEKSVASLQQSCALEDEYFEKYHTD</sequence>
<dbReference type="EMBL" id="CP063164">
    <property type="protein sequence ID" value="QOR61264.1"/>
    <property type="molecule type" value="Genomic_DNA"/>
</dbReference>
<gene>
    <name evidence="2" type="ORF">IMZ28_07350</name>
</gene>
<reference evidence="2 3" key="1">
    <citation type="submission" date="2020-10" db="EMBL/GenBank/DDBJ databases">
        <title>The genome of sulfurovum sp.</title>
        <authorList>
            <person name="Xie S."/>
            <person name="Shao Z."/>
            <person name="Jiang L."/>
        </authorList>
    </citation>
    <scope>NUCLEOTIDE SEQUENCE [LARGE SCALE GENOMIC DNA]</scope>
    <source>
        <strain evidence="2 3">ST-419</strain>
    </source>
</reference>
<organism evidence="2 3">
    <name type="scientific">Sulfurovum indicum</name>
    <dbReference type="NCBI Taxonomy" id="2779528"/>
    <lineage>
        <taxon>Bacteria</taxon>
        <taxon>Pseudomonadati</taxon>
        <taxon>Campylobacterota</taxon>
        <taxon>Epsilonproteobacteria</taxon>
        <taxon>Campylobacterales</taxon>
        <taxon>Sulfurovaceae</taxon>
        <taxon>Sulfurovum</taxon>
    </lineage>
</organism>
<evidence type="ECO:0000256" key="1">
    <source>
        <dbReference type="ARBA" id="ARBA00023186"/>
    </source>
</evidence>
<evidence type="ECO:0000313" key="2">
    <source>
        <dbReference type="EMBL" id="QOR61264.1"/>
    </source>
</evidence>
<dbReference type="Proteomes" id="UP000595074">
    <property type="component" value="Chromosome"/>
</dbReference>
<keyword evidence="1" id="KW-0143">Chaperone</keyword>
<proteinExistence type="predicted"/>
<dbReference type="RefSeq" id="WP_197547937.1">
    <property type="nucleotide sequence ID" value="NZ_CP063164.1"/>
</dbReference>
<dbReference type="InterPro" id="IPR036411">
    <property type="entry name" value="TorD-like_sf"/>
</dbReference>
<keyword evidence="3" id="KW-1185">Reference proteome</keyword>
<dbReference type="PANTHER" id="PTHR34227">
    <property type="entry name" value="CHAPERONE PROTEIN YCDY"/>
    <property type="match status" value="1"/>
</dbReference>
<name>A0A7M1S211_9BACT</name>
<dbReference type="SUPFAM" id="SSF89155">
    <property type="entry name" value="TorD-like"/>
    <property type="match status" value="1"/>
</dbReference>
<protein>
    <submittedName>
        <fullName evidence="2">Molecular chaperone TorD family protein</fullName>
    </submittedName>
</protein>
<dbReference type="InterPro" id="IPR050289">
    <property type="entry name" value="TorD/DmsD_chaperones"/>
</dbReference>
<dbReference type="PANTHER" id="PTHR34227:SF1">
    <property type="entry name" value="DIMETHYL SULFOXIDE REDUCTASE CHAPERONE-RELATED"/>
    <property type="match status" value="1"/>
</dbReference>
<dbReference type="Pfam" id="PF02613">
    <property type="entry name" value="Nitrate_red_del"/>
    <property type="match status" value="1"/>
</dbReference>
<evidence type="ECO:0000313" key="3">
    <source>
        <dbReference type="Proteomes" id="UP000595074"/>
    </source>
</evidence>
<accession>A0A7M1S211</accession>